<gene>
    <name evidence="1" type="ORF">B1B_06955</name>
</gene>
<reference evidence="1" key="2">
    <citation type="journal article" date="2014" name="ISME J.">
        <title>Microbial stratification in low pH oxic and suboxic macroscopic growths along an acid mine drainage.</title>
        <authorList>
            <person name="Mendez-Garcia C."/>
            <person name="Mesa V."/>
            <person name="Sprenger R.R."/>
            <person name="Richter M."/>
            <person name="Diez M.S."/>
            <person name="Solano J."/>
            <person name="Bargiela R."/>
            <person name="Golyshina O.V."/>
            <person name="Manteca A."/>
            <person name="Ramos J.L."/>
            <person name="Gallego J.R."/>
            <person name="Llorente I."/>
            <person name="Martins Dos Santos V.A."/>
            <person name="Jensen O.N."/>
            <person name="Pelaez A.I."/>
            <person name="Sanchez J."/>
            <person name="Ferrer M."/>
        </authorList>
    </citation>
    <scope>NUCLEOTIDE SEQUENCE</scope>
</reference>
<sequence>MEAAFEVSTELTNRAAEADRIRLAGVERARYAAEAARRRYLAVDPTNRLVADTLEADWNHTLRQLAEEEHAYERSSKIDAGVLDAQHQARIRALATDLPALWNDPETPMRERKRLIRLLVTDVTLVKGDQHITAHVRLTGGATHTLEVPRPLTAWEAHTTPDVHRRTHH</sequence>
<protein>
    <submittedName>
        <fullName evidence="1">Recombinase</fullName>
    </submittedName>
</protein>
<proteinExistence type="predicted"/>
<organism evidence="1">
    <name type="scientific">mine drainage metagenome</name>
    <dbReference type="NCBI Taxonomy" id="410659"/>
    <lineage>
        <taxon>unclassified sequences</taxon>
        <taxon>metagenomes</taxon>
        <taxon>ecological metagenomes</taxon>
    </lineage>
</organism>
<comment type="caution">
    <text evidence="1">The sequence shown here is derived from an EMBL/GenBank/DDBJ whole genome shotgun (WGS) entry which is preliminary data.</text>
</comment>
<dbReference type="AlphaFoldDB" id="T1CCT3"/>
<evidence type="ECO:0000313" key="1">
    <source>
        <dbReference type="EMBL" id="EQD63609.1"/>
    </source>
</evidence>
<feature type="non-terminal residue" evidence="1">
    <location>
        <position position="169"/>
    </location>
</feature>
<name>T1CCT3_9ZZZZ</name>
<accession>T1CCT3</accession>
<reference evidence="1" key="1">
    <citation type="submission" date="2013-08" db="EMBL/GenBank/DDBJ databases">
        <authorList>
            <person name="Mendez C."/>
            <person name="Richter M."/>
            <person name="Ferrer M."/>
            <person name="Sanchez J."/>
        </authorList>
    </citation>
    <scope>NUCLEOTIDE SEQUENCE</scope>
</reference>
<dbReference type="EMBL" id="AUZY01004415">
    <property type="protein sequence ID" value="EQD63609.1"/>
    <property type="molecule type" value="Genomic_DNA"/>
</dbReference>